<protein>
    <recommendedName>
        <fullName evidence="4">C-terminal FliK domain protein</fullName>
    </recommendedName>
</protein>
<gene>
    <name evidence="2" type="ORF">CLAN_0946</name>
</gene>
<dbReference type="KEGG" id="clx:CLAN_0946"/>
<feature type="compositionally biased region" description="Low complexity" evidence="1">
    <location>
        <begin position="1"/>
        <end position="15"/>
    </location>
</feature>
<sequence length="628" mass="69576">MIIVNNTQTQQPTPNNKDEKKTTSKENSTATSLNDGKTILKNQNQNLVIEQTKLDLELNKFTSKLLNALKSNLDDGSFKENALSQIKSSQVAPNLAKDLAQILKSIKSDPSLSQLGAKLENFIKPVEHIKTTNIAQTIKDTGVLLEAKLAQSLKPEILPISIQNLLSQMKNIANKDLSLAFMTLANGSDLDPASSLSQLLDILQSNKIKNNETLKNSNFKPLLKANTKLELAAKFLDKIAHQIQTNPKSPISIEQNISRTADQIQNIIKNIESSLSQINFNNPNLKSIKPLNNQLNQIISDIKEIISNIKSQITTPAKAIPSNNQALEIIKNLDPQISAKFAQNLQNNQSKIDLLTTQLNSNIQDLATDISTTQNQINSINPTPNSLNLSNLIQYISTDANNLNLQEKLSMAARKLSNIINFFDKNSLEAKNHLIELKNLIKSANLAKSEISNITPNDPNISAQSLQNDLKATLLALKDATANQPSQAALNQNINRLLTQIEMHQLISYAQNSLQTYLPYSWDALESSNIVFKQGKKKRFYAKIDLNFTHFGNVDIVLALSDNKYIDINIATGTDEFKNLILNSSKELKTAITSLGLIISSFSLAYKPKKTPYNQIDSAFDFGFNKKA</sequence>
<dbReference type="RefSeq" id="WP_100590716.1">
    <property type="nucleotide sequence ID" value="NZ_CP015578.1"/>
</dbReference>
<organism evidence="2 3">
    <name type="scientific">Campylobacter lanienae NCTC 13004</name>
    <dbReference type="NCBI Taxonomy" id="1031753"/>
    <lineage>
        <taxon>Bacteria</taxon>
        <taxon>Pseudomonadati</taxon>
        <taxon>Campylobacterota</taxon>
        <taxon>Epsilonproteobacteria</taxon>
        <taxon>Campylobacterales</taxon>
        <taxon>Campylobacteraceae</taxon>
        <taxon>Campylobacter</taxon>
    </lineage>
</organism>
<dbReference type="EMBL" id="CP015578">
    <property type="protein sequence ID" value="ARQ97691.1"/>
    <property type="molecule type" value="Genomic_DNA"/>
</dbReference>
<evidence type="ECO:0000256" key="1">
    <source>
        <dbReference type="SAM" id="MobiDB-lite"/>
    </source>
</evidence>
<feature type="compositionally biased region" description="Polar residues" evidence="1">
    <location>
        <begin position="25"/>
        <end position="35"/>
    </location>
</feature>
<dbReference type="AlphaFoldDB" id="A0A1X9SN76"/>
<evidence type="ECO:0000313" key="3">
    <source>
        <dbReference type="Proteomes" id="UP000202031"/>
    </source>
</evidence>
<dbReference type="Proteomes" id="UP000202031">
    <property type="component" value="Chromosome"/>
</dbReference>
<reference evidence="3" key="2">
    <citation type="journal article" date="2017" name="Genome Biol. Evol.">
        <title>Comparative genomic analysis identifies a Campylobacter clade deficient in selenium metabolism.</title>
        <authorList>
            <person name="Miller W.G."/>
            <person name="Yee E."/>
            <person name="Lopes B.S."/>
            <person name="Chapman M.H."/>
            <person name="Huynh S."/>
            <person name="Bono J.L."/>
            <person name="Parker C.T."/>
            <person name="Strachan N.J.C."/>
            <person name="Forbes K.J."/>
        </authorList>
    </citation>
    <scope>NUCLEOTIDE SEQUENCE [LARGE SCALE GENOMIC DNA]</scope>
    <source>
        <strain evidence="3">NCTC 13004</strain>
    </source>
</reference>
<dbReference type="GeneID" id="46921418"/>
<accession>A0A1X9SN76</accession>
<name>A0A1X9SN76_9BACT</name>
<evidence type="ECO:0000313" key="2">
    <source>
        <dbReference type="EMBL" id="ARQ97691.1"/>
    </source>
</evidence>
<evidence type="ECO:0008006" key="4">
    <source>
        <dbReference type="Google" id="ProtNLM"/>
    </source>
</evidence>
<reference evidence="3" key="1">
    <citation type="journal article" date="2017" name="Genome Biol. Evol.">
        <title>Comparative Genomic Analysis Identifies a Campylobacter Clade Deficient in Selenium Metabolism.</title>
        <authorList>
            <person name="Miller W.G."/>
            <person name="Yee E."/>
            <person name="Lopes B.S."/>
            <person name="Chapman M.H."/>
            <person name="Huynh S."/>
            <person name="Bono J.L."/>
            <person name="Parker C.T."/>
            <person name="Strachan N.J.C."/>
            <person name="Forbes K.J."/>
        </authorList>
    </citation>
    <scope>NUCLEOTIDE SEQUENCE [LARGE SCALE GENOMIC DNA]</scope>
    <source>
        <strain evidence="3">NCTC 13004</strain>
    </source>
</reference>
<proteinExistence type="predicted"/>
<feature type="region of interest" description="Disordered" evidence="1">
    <location>
        <begin position="1"/>
        <end position="35"/>
    </location>
</feature>